<evidence type="ECO:0000256" key="1">
    <source>
        <dbReference type="SAM" id="MobiDB-lite"/>
    </source>
</evidence>
<evidence type="ECO:0000313" key="4">
    <source>
        <dbReference type="Proteomes" id="UP000263377"/>
    </source>
</evidence>
<sequence length="162" mass="18091">MTTPEEGRLRRPTALEIATQWAQLPPEHLRVALEHLELELQREHTRETARERHRASLEAVRLREEHATERARIAARERRDQRAHQLYVGGLVAGFVLAAGMLVGSVLVGLDGRQWLAGLLAGPSLIALPVVFVLRRSDRPAARPRRLPPSSLPDQLPGDQPA</sequence>
<feature type="transmembrane region" description="Helical" evidence="2">
    <location>
        <begin position="115"/>
        <end position="134"/>
    </location>
</feature>
<keyword evidence="2" id="KW-0472">Membrane</keyword>
<evidence type="ECO:0000256" key="2">
    <source>
        <dbReference type="SAM" id="Phobius"/>
    </source>
</evidence>
<reference evidence="3 4" key="1">
    <citation type="submission" date="2018-08" db="EMBL/GenBank/DDBJ databases">
        <title>Diversity &amp; Physiological Properties of Lignin-Decomposing Actinobacteria from Soil.</title>
        <authorList>
            <person name="Roh S.G."/>
            <person name="Kim S.B."/>
        </authorList>
    </citation>
    <scope>NUCLEOTIDE SEQUENCE [LARGE SCALE GENOMIC DNA]</scope>
    <source>
        <strain evidence="3 4">MMS17-GH009</strain>
    </source>
</reference>
<dbReference type="AlphaFoldDB" id="A0A373A4E9"/>
<feature type="compositionally biased region" description="Low complexity" evidence="1">
    <location>
        <begin position="148"/>
        <end position="162"/>
    </location>
</feature>
<keyword evidence="2" id="KW-1133">Transmembrane helix</keyword>
<comment type="caution">
    <text evidence="3">The sequence shown here is derived from an EMBL/GenBank/DDBJ whole genome shotgun (WGS) entry which is preliminary data.</text>
</comment>
<keyword evidence="4" id="KW-1185">Reference proteome</keyword>
<proteinExistence type="predicted"/>
<dbReference type="InterPro" id="IPR036259">
    <property type="entry name" value="MFS_trans_sf"/>
</dbReference>
<organism evidence="3 4">
    <name type="scientific">Kitasatospora xanthocidica</name>
    <dbReference type="NCBI Taxonomy" id="83382"/>
    <lineage>
        <taxon>Bacteria</taxon>
        <taxon>Bacillati</taxon>
        <taxon>Actinomycetota</taxon>
        <taxon>Actinomycetes</taxon>
        <taxon>Kitasatosporales</taxon>
        <taxon>Streptomycetaceae</taxon>
        <taxon>Kitasatospora</taxon>
    </lineage>
</organism>
<evidence type="ECO:0000313" key="3">
    <source>
        <dbReference type="EMBL" id="RGD62305.1"/>
    </source>
</evidence>
<dbReference type="EMBL" id="QVIG01000001">
    <property type="protein sequence ID" value="RGD62305.1"/>
    <property type="molecule type" value="Genomic_DNA"/>
</dbReference>
<dbReference type="RefSeq" id="WP_117490687.1">
    <property type="nucleotide sequence ID" value="NZ_QVIG01000001.1"/>
</dbReference>
<protein>
    <recommendedName>
        <fullName evidence="5">DUF2335 domain-containing protein</fullName>
    </recommendedName>
</protein>
<accession>A0A373A4E9</accession>
<feature type="region of interest" description="Disordered" evidence="1">
    <location>
        <begin position="141"/>
        <end position="162"/>
    </location>
</feature>
<feature type="transmembrane region" description="Helical" evidence="2">
    <location>
        <begin position="86"/>
        <end position="109"/>
    </location>
</feature>
<name>A0A373A4E9_9ACTN</name>
<evidence type="ECO:0008006" key="5">
    <source>
        <dbReference type="Google" id="ProtNLM"/>
    </source>
</evidence>
<dbReference type="Proteomes" id="UP000263377">
    <property type="component" value="Unassembled WGS sequence"/>
</dbReference>
<keyword evidence="2" id="KW-0812">Transmembrane</keyword>
<dbReference type="SUPFAM" id="SSF103473">
    <property type="entry name" value="MFS general substrate transporter"/>
    <property type="match status" value="1"/>
</dbReference>
<gene>
    <name evidence="3" type="ORF">DR950_35220</name>
</gene>